<dbReference type="AlphaFoldDB" id="A0A364NMY2"/>
<comment type="caution">
    <text evidence="2">The sequence shown here is derived from an EMBL/GenBank/DDBJ whole genome shotgun (WGS) entry which is preliminary data.</text>
</comment>
<evidence type="ECO:0008006" key="4">
    <source>
        <dbReference type="Google" id="ProtNLM"/>
    </source>
</evidence>
<dbReference type="OrthoDB" id="9153755at2"/>
<reference evidence="2 3" key="1">
    <citation type="submission" date="2018-06" db="EMBL/GenBank/DDBJ databases">
        <title>Nitrincola tibetense sp. nov., isolated from Lake XuguoCo on Tibetan Plateau.</title>
        <authorList>
            <person name="Xing P."/>
        </authorList>
    </citation>
    <scope>NUCLEOTIDE SEQUENCE [LARGE SCALE GENOMIC DNA]</scope>
    <source>
        <strain evidence="3">xg18</strain>
    </source>
</reference>
<proteinExistence type="predicted"/>
<dbReference type="Gene3D" id="2.40.160.10">
    <property type="entry name" value="Porin"/>
    <property type="match status" value="2"/>
</dbReference>
<keyword evidence="1" id="KW-0732">Signal</keyword>
<feature type="chain" id="PRO_5016654300" description="Outer membrane beta-barrel protein" evidence="1">
    <location>
        <begin position="25"/>
        <end position="382"/>
    </location>
</feature>
<evidence type="ECO:0000313" key="2">
    <source>
        <dbReference type="EMBL" id="RAU18255.1"/>
    </source>
</evidence>
<organism evidence="2 3">
    <name type="scientific">Nitrincola tibetensis</name>
    <dbReference type="NCBI Taxonomy" id="2219697"/>
    <lineage>
        <taxon>Bacteria</taxon>
        <taxon>Pseudomonadati</taxon>
        <taxon>Pseudomonadota</taxon>
        <taxon>Gammaproteobacteria</taxon>
        <taxon>Oceanospirillales</taxon>
        <taxon>Oceanospirillaceae</taxon>
        <taxon>Nitrincola</taxon>
    </lineage>
</organism>
<name>A0A364NMY2_9GAMM</name>
<keyword evidence="3" id="KW-1185">Reference proteome</keyword>
<dbReference type="SUPFAM" id="SSF56935">
    <property type="entry name" value="Porins"/>
    <property type="match status" value="2"/>
</dbReference>
<evidence type="ECO:0000256" key="1">
    <source>
        <dbReference type="SAM" id="SignalP"/>
    </source>
</evidence>
<dbReference type="Pfam" id="PF10082">
    <property type="entry name" value="BBP2_2"/>
    <property type="match status" value="1"/>
</dbReference>
<dbReference type="InterPro" id="IPR018759">
    <property type="entry name" value="BBP2_2"/>
</dbReference>
<feature type="signal peptide" evidence="1">
    <location>
        <begin position="1"/>
        <end position="24"/>
    </location>
</feature>
<evidence type="ECO:0000313" key="3">
    <source>
        <dbReference type="Proteomes" id="UP000250744"/>
    </source>
</evidence>
<gene>
    <name evidence="2" type="ORF">DN062_08450</name>
</gene>
<dbReference type="RefSeq" id="WP_112158897.1">
    <property type="nucleotide sequence ID" value="NZ_QKRX01000005.1"/>
</dbReference>
<dbReference type="Proteomes" id="UP000250744">
    <property type="component" value="Unassembled WGS sequence"/>
</dbReference>
<protein>
    <recommendedName>
        <fullName evidence="4">Outer membrane beta-barrel protein</fullName>
    </recommendedName>
</protein>
<dbReference type="InterPro" id="IPR023614">
    <property type="entry name" value="Porin_dom_sf"/>
</dbReference>
<accession>A0A364NMY2</accession>
<sequence length="382" mass="43032">MKKLYRISTTVLAVSSAFASQVHAIEPASIKMGGFDFVPTLELSETYDDNFRANNQAETSWITTIKPNFVLSAQERNSLYELSYSFVHDNFHSSSKDSNTDHLLSATANMEFNVRNRLVARASYAKVEDVDDTDTSTANDRFSTSGLGAVYTFGAPSALMNIELGYNHERKRTDNNVNFDKELDSNVLSGTFFYRIGPRTQLLAEARHSEFDYKSANQFDSTNMSYLAGIRWQATAFTAGTAKVGHVKKDFKDPTKADRDSSSWEIGMTWQPLTYSAFNFTTRQGIDEGDEGADSIKSTISSLNWNHRWSGFVTTNARISHTNKDYDNGRNDKVKSLGLGVTYELRRWLDLSLGYQYNDQSSTVASENHDRNQYMLKLTMGL</sequence>
<dbReference type="EMBL" id="QKRX01000005">
    <property type="protein sequence ID" value="RAU18255.1"/>
    <property type="molecule type" value="Genomic_DNA"/>
</dbReference>